<gene>
    <name evidence="1" type="ORF">BDN72DRAFT_134084</name>
</gene>
<name>A0ACD3AMX5_9AGAR</name>
<reference evidence="1 2" key="1">
    <citation type="journal article" date="2019" name="Nat. Ecol. Evol.">
        <title>Megaphylogeny resolves global patterns of mushroom evolution.</title>
        <authorList>
            <person name="Varga T."/>
            <person name="Krizsan K."/>
            <person name="Foldi C."/>
            <person name="Dima B."/>
            <person name="Sanchez-Garcia M."/>
            <person name="Sanchez-Ramirez S."/>
            <person name="Szollosi G.J."/>
            <person name="Szarkandi J.G."/>
            <person name="Papp V."/>
            <person name="Albert L."/>
            <person name="Andreopoulos W."/>
            <person name="Angelini C."/>
            <person name="Antonin V."/>
            <person name="Barry K.W."/>
            <person name="Bougher N.L."/>
            <person name="Buchanan P."/>
            <person name="Buyck B."/>
            <person name="Bense V."/>
            <person name="Catcheside P."/>
            <person name="Chovatia M."/>
            <person name="Cooper J."/>
            <person name="Damon W."/>
            <person name="Desjardin D."/>
            <person name="Finy P."/>
            <person name="Geml J."/>
            <person name="Haridas S."/>
            <person name="Hughes K."/>
            <person name="Justo A."/>
            <person name="Karasinski D."/>
            <person name="Kautmanova I."/>
            <person name="Kiss B."/>
            <person name="Kocsube S."/>
            <person name="Kotiranta H."/>
            <person name="LaButti K.M."/>
            <person name="Lechner B.E."/>
            <person name="Liimatainen K."/>
            <person name="Lipzen A."/>
            <person name="Lukacs Z."/>
            <person name="Mihaltcheva S."/>
            <person name="Morgado L.N."/>
            <person name="Niskanen T."/>
            <person name="Noordeloos M.E."/>
            <person name="Ohm R.A."/>
            <person name="Ortiz-Santana B."/>
            <person name="Ovrebo C."/>
            <person name="Racz N."/>
            <person name="Riley R."/>
            <person name="Savchenko A."/>
            <person name="Shiryaev A."/>
            <person name="Soop K."/>
            <person name="Spirin V."/>
            <person name="Szebenyi C."/>
            <person name="Tomsovsky M."/>
            <person name="Tulloss R.E."/>
            <person name="Uehling J."/>
            <person name="Grigoriev I.V."/>
            <person name="Vagvolgyi C."/>
            <person name="Papp T."/>
            <person name="Martin F.M."/>
            <person name="Miettinen O."/>
            <person name="Hibbett D.S."/>
            <person name="Nagy L.G."/>
        </authorList>
    </citation>
    <scope>NUCLEOTIDE SEQUENCE [LARGE SCALE GENOMIC DNA]</scope>
    <source>
        <strain evidence="1 2">NL-1719</strain>
    </source>
</reference>
<proteinExistence type="predicted"/>
<sequence length="163" mass="18393">MAARDAGKRTGTQHTHSDQRIELQHSLSPSFDGVCSRVFWPLSSKALVCWELKSSDFVNKPLPHSSLLVILDGVVMKLSVSLWDHYRRYRGGVLLSINQSPCDDIAIQAFGSEWQRGVPSYLQNCSTLVQHPIINFQLQWFTAKGTNDCESTITHPPEFGFFQ</sequence>
<protein>
    <submittedName>
        <fullName evidence="1">Uncharacterized protein</fullName>
    </submittedName>
</protein>
<evidence type="ECO:0000313" key="1">
    <source>
        <dbReference type="EMBL" id="TFK66689.1"/>
    </source>
</evidence>
<dbReference type="EMBL" id="ML208397">
    <property type="protein sequence ID" value="TFK66689.1"/>
    <property type="molecule type" value="Genomic_DNA"/>
</dbReference>
<dbReference type="Proteomes" id="UP000308600">
    <property type="component" value="Unassembled WGS sequence"/>
</dbReference>
<keyword evidence="2" id="KW-1185">Reference proteome</keyword>
<organism evidence="1 2">
    <name type="scientific">Pluteus cervinus</name>
    <dbReference type="NCBI Taxonomy" id="181527"/>
    <lineage>
        <taxon>Eukaryota</taxon>
        <taxon>Fungi</taxon>
        <taxon>Dikarya</taxon>
        <taxon>Basidiomycota</taxon>
        <taxon>Agaricomycotina</taxon>
        <taxon>Agaricomycetes</taxon>
        <taxon>Agaricomycetidae</taxon>
        <taxon>Agaricales</taxon>
        <taxon>Pluteineae</taxon>
        <taxon>Pluteaceae</taxon>
        <taxon>Pluteus</taxon>
    </lineage>
</organism>
<accession>A0ACD3AMX5</accession>
<evidence type="ECO:0000313" key="2">
    <source>
        <dbReference type="Proteomes" id="UP000308600"/>
    </source>
</evidence>